<evidence type="ECO:0000313" key="6">
    <source>
        <dbReference type="EMBL" id="KIX13376.1"/>
    </source>
</evidence>
<organism evidence="6 7">
    <name type="scientific">Dethiosulfatarculus sandiegensis</name>
    <dbReference type="NCBI Taxonomy" id="1429043"/>
    <lineage>
        <taxon>Bacteria</taxon>
        <taxon>Pseudomonadati</taxon>
        <taxon>Thermodesulfobacteriota</taxon>
        <taxon>Desulfarculia</taxon>
        <taxon>Desulfarculales</taxon>
        <taxon>Desulfarculaceae</taxon>
        <taxon>Dethiosulfatarculus</taxon>
    </lineage>
</organism>
<feature type="binding site" evidence="4">
    <location>
        <position position="141"/>
    </location>
    <ligand>
        <name>Zn(2+)</name>
        <dbReference type="ChEBI" id="CHEBI:29105"/>
    </ligand>
</feature>
<dbReference type="GO" id="GO:0070403">
    <property type="term" value="F:NAD+ binding"/>
    <property type="evidence" value="ECO:0007669"/>
    <property type="project" value="InterPro"/>
</dbReference>
<dbReference type="PANTHER" id="PTHR11085:SF10">
    <property type="entry name" value="NAD-DEPENDENT PROTEIN DEACYLASE SIRTUIN-5, MITOCHONDRIAL-RELATED"/>
    <property type="match status" value="1"/>
</dbReference>
<dbReference type="PANTHER" id="PTHR11085">
    <property type="entry name" value="NAD-DEPENDENT PROTEIN DEACYLASE SIRTUIN-5, MITOCHONDRIAL-RELATED"/>
    <property type="match status" value="1"/>
</dbReference>
<dbReference type="GO" id="GO:0017136">
    <property type="term" value="F:histone deacetylase activity, NAD-dependent"/>
    <property type="evidence" value="ECO:0007669"/>
    <property type="project" value="TreeGrafter"/>
</dbReference>
<evidence type="ECO:0000259" key="5">
    <source>
        <dbReference type="PROSITE" id="PS50305"/>
    </source>
</evidence>
<dbReference type="InterPro" id="IPR029035">
    <property type="entry name" value="DHS-like_NAD/FAD-binding_dom"/>
</dbReference>
<dbReference type="Gene3D" id="3.30.1600.10">
    <property type="entry name" value="SIR2/SIRT2 'Small Domain"/>
    <property type="match status" value="1"/>
</dbReference>
<dbReference type="InterPro" id="IPR026591">
    <property type="entry name" value="Sirtuin_cat_small_dom_sf"/>
</dbReference>
<protein>
    <recommendedName>
        <fullName evidence="1">protein acetyllysine N-acetyltransferase</fullName>
        <ecNumber evidence="1">2.3.1.286</ecNumber>
    </recommendedName>
</protein>
<feature type="binding site" evidence="4">
    <location>
        <position position="112"/>
    </location>
    <ligand>
        <name>Zn(2+)</name>
        <dbReference type="ChEBI" id="CHEBI:29105"/>
    </ligand>
</feature>
<dbReference type="PATRIC" id="fig|1429043.3.peg.3045"/>
<feature type="binding site" evidence="4">
    <location>
        <position position="115"/>
    </location>
    <ligand>
        <name>Zn(2+)</name>
        <dbReference type="ChEBI" id="CHEBI:29105"/>
    </ligand>
</feature>
<comment type="caution">
    <text evidence="6">The sequence shown here is derived from an EMBL/GenBank/DDBJ whole genome shotgun (WGS) entry which is preliminary data.</text>
</comment>
<evidence type="ECO:0000313" key="7">
    <source>
        <dbReference type="Proteomes" id="UP000032233"/>
    </source>
</evidence>
<evidence type="ECO:0000256" key="3">
    <source>
        <dbReference type="ARBA" id="ARBA00023027"/>
    </source>
</evidence>
<accession>A0A0D2JC85</accession>
<evidence type="ECO:0000256" key="2">
    <source>
        <dbReference type="ARBA" id="ARBA00022679"/>
    </source>
</evidence>
<feature type="domain" description="Deacetylase sirtuin-type" evidence="5">
    <location>
        <begin position="1"/>
        <end position="236"/>
    </location>
</feature>
<feature type="active site" description="Proton acceptor" evidence="4">
    <location>
        <position position="104"/>
    </location>
</feature>
<dbReference type="InterPro" id="IPR050134">
    <property type="entry name" value="NAD-dep_sirtuin_deacylases"/>
</dbReference>
<keyword evidence="4" id="KW-0862">Zinc</keyword>
<evidence type="ECO:0000256" key="4">
    <source>
        <dbReference type="PROSITE-ProRule" id="PRU00236"/>
    </source>
</evidence>
<dbReference type="STRING" id="1429043.X474_14365"/>
<dbReference type="Pfam" id="PF02146">
    <property type="entry name" value="SIR2"/>
    <property type="match status" value="1"/>
</dbReference>
<name>A0A0D2JC85_9BACT</name>
<dbReference type="AlphaFoldDB" id="A0A0D2JC85"/>
<dbReference type="PROSITE" id="PS50305">
    <property type="entry name" value="SIRTUIN"/>
    <property type="match status" value="1"/>
</dbReference>
<proteinExistence type="predicted"/>
<dbReference type="EC" id="2.3.1.286" evidence="1"/>
<gene>
    <name evidence="6" type="ORF">X474_14365</name>
</gene>
<reference evidence="6 7" key="1">
    <citation type="submission" date="2013-11" db="EMBL/GenBank/DDBJ databases">
        <title>Metagenomic analysis of a methanogenic consortium involved in long chain n-alkane degradation.</title>
        <authorList>
            <person name="Davidova I.A."/>
            <person name="Callaghan A.V."/>
            <person name="Wawrik B."/>
            <person name="Pruitt S."/>
            <person name="Marks C."/>
            <person name="Duncan K.E."/>
            <person name="Suflita J.M."/>
        </authorList>
    </citation>
    <scope>NUCLEOTIDE SEQUENCE [LARGE SCALE GENOMIC DNA]</scope>
    <source>
        <strain evidence="6 7">SPR</strain>
    </source>
</reference>
<dbReference type="SUPFAM" id="SSF52467">
    <property type="entry name" value="DHS-like NAD/FAD-binding domain"/>
    <property type="match status" value="1"/>
</dbReference>
<dbReference type="InterPro" id="IPR003000">
    <property type="entry name" value="Sirtuin"/>
</dbReference>
<keyword evidence="4" id="KW-0479">Metal-binding</keyword>
<dbReference type="Gene3D" id="3.40.50.1220">
    <property type="entry name" value="TPP-binding domain"/>
    <property type="match status" value="1"/>
</dbReference>
<evidence type="ECO:0000256" key="1">
    <source>
        <dbReference type="ARBA" id="ARBA00012928"/>
    </source>
</evidence>
<keyword evidence="3" id="KW-0520">NAD</keyword>
<dbReference type="InParanoid" id="A0A0D2JC85"/>
<dbReference type="Proteomes" id="UP000032233">
    <property type="component" value="Unassembled WGS sequence"/>
</dbReference>
<keyword evidence="2" id="KW-0808">Transferase</keyword>
<dbReference type="GO" id="GO:0046872">
    <property type="term" value="F:metal ion binding"/>
    <property type="evidence" value="ECO:0007669"/>
    <property type="project" value="UniProtKB-KW"/>
</dbReference>
<sequence>MVVFTGAGMSTESGIPDYRSPGGVWERHNPPQFQEFMTSSKARTAYWRFYQEAFWDFFKAQPHQGHLALGRFYEAGNLKAVVTQNIDGLHVRGGVAPEAMWELHGTVAKTSCLSCKKHMEDTEAVLKRFEVGELDPACPLCGGILKPATISFGQSLDQNVLQGAAQACAEADLLIVAGSSLVVHPAAALPRLTLENHGRVVLMNRDETWLDDHATLVIREPIGQVLGETADLLLGDCN</sequence>
<dbReference type="InterPro" id="IPR026590">
    <property type="entry name" value="Ssirtuin_cat_dom"/>
</dbReference>
<dbReference type="CDD" id="cd01407">
    <property type="entry name" value="SIR2-fam"/>
    <property type="match status" value="1"/>
</dbReference>
<keyword evidence="7" id="KW-1185">Reference proteome</keyword>
<dbReference type="EMBL" id="AZAC01000016">
    <property type="protein sequence ID" value="KIX13376.1"/>
    <property type="molecule type" value="Genomic_DNA"/>
</dbReference>
<feature type="binding site" evidence="4">
    <location>
        <position position="138"/>
    </location>
    <ligand>
        <name>Zn(2+)</name>
        <dbReference type="ChEBI" id="CHEBI:29105"/>
    </ligand>
</feature>